<evidence type="ECO:0000256" key="2">
    <source>
        <dbReference type="SAM" id="SignalP"/>
    </source>
</evidence>
<feature type="chain" id="PRO_5019076155" evidence="2">
    <location>
        <begin position="21"/>
        <end position="344"/>
    </location>
</feature>
<dbReference type="PANTHER" id="PTHR48081:SF33">
    <property type="entry name" value="KYNURENINE FORMAMIDASE"/>
    <property type="match status" value="1"/>
</dbReference>
<dbReference type="Pfam" id="PF20434">
    <property type="entry name" value="BD-FAE"/>
    <property type="match status" value="1"/>
</dbReference>
<dbReference type="OrthoDB" id="9771666at2"/>
<dbReference type="InterPro" id="IPR049492">
    <property type="entry name" value="BD-FAE-like_dom"/>
</dbReference>
<keyword evidence="5" id="KW-1185">Reference proteome</keyword>
<dbReference type="InterPro" id="IPR029058">
    <property type="entry name" value="AB_hydrolase_fold"/>
</dbReference>
<dbReference type="PROSITE" id="PS51257">
    <property type="entry name" value="PROKAR_LIPOPROTEIN"/>
    <property type="match status" value="1"/>
</dbReference>
<proteinExistence type="predicted"/>
<keyword evidence="1 4" id="KW-0378">Hydrolase</keyword>
<organism evidence="4 5">
    <name type="scientific">Croceicoccus ponticola</name>
    <dbReference type="NCBI Taxonomy" id="2217664"/>
    <lineage>
        <taxon>Bacteria</taxon>
        <taxon>Pseudomonadati</taxon>
        <taxon>Pseudomonadota</taxon>
        <taxon>Alphaproteobacteria</taxon>
        <taxon>Sphingomonadales</taxon>
        <taxon>Erythrobacteraceae</taxon>
        <taxon>Croceicoccus</taxon>
    </lineage>
</organism>
<protein>
    <submittedName>
        <fullName evidence="4">Alpha/beta hydrolase</fullName>
    </submittedName>
</protein>
<evidence type="ECO:0000313" key="4">
    <source>
        <dbReference type="EMBL" id="RVQ68805.1"/>
    </source>
</evidence>
<sequence>MAAGKLAAILCLAALAGCTAAPSGKAPGQAPLASARPDPAANTIPLDDSYTVSQRYFENRAAHPEISMPAVALAEGGQILFDRRYKLTSHRELHADVFLPAAAQANGQALVLIHGGAWRSGNKSNFYAMAALLARRGYAVVLPEFRLSPEARYPAGLVDINDAISWVRSNATDFRIDPDRIAIGGESSGGQMASLIAYTGGTTLFTADGTAAPRVNALIDIDGVLDFTSPLGVRFENAAGESSVAALWLGGSLETAPDRWKEASAASHVGAGSPPTLIISGEADRFTAGRETVMAALARNDIAARHVHFAGMPHTFWLFDPYLGQVVDAIDGFIRTEIRATAEK</sequence>
<dbReference type="Gene3D" id="3.40.50.1820">
    <property type="entry name" value="alpha/beta hydrolase"/>
    <property type="match status" value="1"/>
</dbReference>
<evidence type="ECO:0000256" key="1">
    <source>
        <dbReference type="ARBA" id="ARBA00022801"/>
    </source>
</evidence>
<dbReference type="EMBL" id="RXOL01000001">
    <property type="protein sequence ID" value="RVQ68805.1"/>
    <property type="molecule type" value="Genomic_DNA"/>
</dbReference>
<evidence type="ECO:0000259" key="3">
    <source>
        <dbReference type="Pfam" id="PF20434"/>
    </source>
</evidence>
<feature type="signal peptide" evidence="2">
    <location>
        <begin position="1"/>
        <end position="20"/>
    </location>
</feature>
<dbReference type="InterPro" id="IPR050300">
    <property type="entry name" value="GDXG_lipolytic_enzyme"/>
</dbReference>
<keyword evidence="2" id="KW-0732">Signal</keyword>
<reference evidence="4 5" key="1">
    <citation type="submission" date="2018-12" db="EMBL/GenBank/DDBJ databases">
        <title>Croceicoccus ponticola sp. nov., a lipolytic bacterium isolated from seawater.</title>
        <authorList>
            <person name="Yoon J.-H."/>
        </authorList>
    </citation>
    <scope>NUCLEOTIDE SEQUENCE [LARGE SCALE GENOMIC DNA]</scope>
    <source>
        <strain evidence="4 5">GM-16</strain>
    </source>
</reference>
<feature type="domain" description="BD-FAE-like" evidence="3">
    <location>
        <begin position="96"/>
        <end position="286"/>
    </location>
</feature>
<dbReference type="AlphaFoldDB" id="A0A437GZM8"/>
<evidence type="ECO:0000313" key="5">
    <source>
        <dbReference type="Proteomes" id="UP000283003"/>
    </source>
</evidence>
<dbReference type="PANTHER" id="PTHR48081">
    <property type="entry name" value="AB HYDROLASE SUPERFAMILY PROTEIN C4A8.06C"/>
    <property type="match status" value="1"/>
</dbReference>
<comment type="caution">
    <text evidence="4">The sequence shown here is derived from an EMBL/GenBank/DDBJ whole genome shotgun (WGS) entry which is preliminary data.</text>
</comment>
<dbReference type="SUPFAM" id="SSF53474">
    <property type="entry name" value="alpha/beta-Hydrolases"/>
    <property type="match status" value="1"/>
</dbReference>
<accession>A0A437GZM8</accession>
<name>A0A437GZM8_9SPHN</name>
<dbReference type="Proteomes" id="UP000283003">
    <property type="component" value="Unassembled WGS sequence"/>
</dbReference>
<gene>
    <name evidence="4" type="ORF">EKN06_00820</name>
</gene>
<dbReference type="GO" id="GO:0016787">
    <property type="term" value="F:hydrolase activity"/>
    <property type="evidence" value="ECO:0007669"/>
    <property type="project" value="UniProtKB-KW"/>
</dbReference>